<proteinExistence type="inferred from homology"/>
<evidence type="ECO:0000256" key="3">
    <source>
        <dbReference type="ARBA" id="ARBA00022670"/>
    </source>
</evidence>
<dbReference type="PANTHER" id="PTHR46896">
    <property type="entry name" value="SENTRIN-SPECIFIC PROTEASE"/>
    <property type="match status" value="1"/>
</dbReference>
<accession>A0AAF3EU85</accession>
<dbReference type="GO" id="GO:0005634">
    <property type="term" value="C:nucleus"/>
    <property type="evidence" value="ECO:0007669"/>
    <property type="project" value="TreeGrafter"/>
</dbReference>
<evidence type="ECO:0000256" key="1">
    <source>
        <dbReference type="ARBA" id="ARBA00005234"/>
    </source>
</evidence>
<evidence type="ECO:0000313" key="8">
    <source>
        <dbReference type="Proteomes" id="UP000887575"/>
    </source>
</evidence>
<dbReference type="Pfam" id="PF02902">
    <property type="entry name" value="Peptidase_C48"/>
    <property type="match status" value="1"/>
</dbReference>
<feature type="compositionally biased region" description="Polar residues" evidence="6">
    <location>
        <begin position="641"/>
        <end position="652"/>
    </location>
</feature>
<dbReference type="AlphaFoldDB" id="A0AAF3EU85"/>
<name>A0AAF3EU85_9BILA</name>
<dbReference type="Proteomes" id="UP000887575">
    <property type="component" value="Unassembled WGS sequence"/>
</dbReference>
<dbReference type="GO" id="GO:0006508">
    <property type="term" value="P:proteolysis"/>
    <property type="evidence" value="ECO:0007669"/>
    <property type="project" value="UniProtKB-KW"/>
</dbReference>
<dbReference type="InterPro" id="IPR003653">
    <property type="entry name" value="Peptidase_C48_C"/>
</dbReference>
<dbReference type="GO" id="GO:0005737">
    <property type="term" value="C:cytoplasm"/>
    <property type="evidence" value="ECO:0007669"/>
    <property type="project" value="TreeGrafter"/>
</dbReference>
<dbReference type="SUPFAM" id="SSF54001">
    <property type="entry name" value="Cysteine proteinases"/>
    <property type="match status" value="1"/>
</dbReference>
<dbReference type="Gene3D" id="3.30.310.130">
    <property type="entry name" value="Ubiquitin-related"/>
    <property type="match status" value="1"/>
</dbReference>
<reference evidence="9" key="1">
    <citation type="submission" date="2024-02" db="UniProtKB">
        <authorList>
            <consortium name="WormBaseParasite"/>
        </authorList>
    </citation>
    <scope>IDENTIFICATION</scope>
</reference>
<feature type="domain" description="Ubiquitin-like protease family profile" evidence="7">
    <location>
        <begin position="363"/>
        <end position="581"/>
    </location>
</feature>
<keyword evidence="2" id="KW-0597">Phosphoprotein</keyword>
<dbReference type="GO" id="GO:0016926">
    <property type="term" value="P:protein desumoylation"/>
    <property type="evidence" value="ECO:0007669"/>
    <property type="project" value="TreeGrafter"/>
</dbReference>
<evidence type="ECO:0000256" key="2">
    <source>
        <dbReference type="ARBA" id="ARBA00022553"/>
    </source>
</evidence>
<dbReference type="InterPro" id="IPR051947">
    <property type="entry name" value="Sentrin-specific_protease"/>
</dbReference>
<feature type="region of interest" description="Disordered" evidence="6">
    <location>
        <begin position="641"/>
        <end position="662"/>
    </location>
</feature>
<evidence type="ECO:0000256" key="5">
    <source>
        <dbReference type="ARBA" id="ARBA00022801"/>
    </source>
</evidence>
<evidence type="ECO:0000256" key="6">
    <source>
        <dbReference type="SAM" id="MobiDB-lite"/>
    </source>
</evidence>
<dbReference type="PROSITE" id="PS50600">
    <property type="entry name" value="ULP_PROTEASE"/>
    <property type="match status" value="1"/>
</dbReference>
<organism evidence="8 9">
    <name type="scientific">Mesorhabditis belari</name>
    <dbReference type="NCBI Taxonomy" id="2138241"/>
    <lineage>
        <taxon>Eukaryota</taxon>
        <taxon>Metazoa</taxon>
        <taxon>Ecdysozoa</taxon>
        <taxon>Nematoda</taxon>
        <taxon>Chromadorea</taxon>
        <taxon>Rhabditida</taxon>
        <taxon>Rhabditina</taxon>
        <taxon>Rhabditomorpha</taxon>
        <taxon>Rhabditoidea</taxon>
        <taxon>Rhabditidae</taxon>
        <taxon>Mesorhabditinae</taxon>
        <taxon>Mesorhabditis</taxon>
    </lineage>
</organism>
<evidence type="ECO:0000256" key="4">
    <source>
        <dbReference type="ARBA" id="ARBA00022786"/>
    </source>
</evidence>
<dbReference type="PANTHER" id="PTHR46896:SF3">
    <property type="entry name" value="FI06413P-RELATED"/>
    <property type="match status" value="1"/>
</dbReference>
<keyword evidence="8" id="KW-1185">Reference proteome</keyword>
<keyword evidence="3" id="KW-0645">Protease</keyword>
<comment type="similarity">
    <text evidence="1">Belongs to the peptidase C48 family.</text>
</comment>
<keyword evidence="4" id="KW-0833">Ubl conjugation pathway</keyword>
<evidence type="ECO:0000313" key="9">
    <source>
        <dbReference type="WBParaSite" id="MBELARI_LOCUS17645"/>
    </source>
</evidence>
<dbReference type="WBParaSite" id="MBELARI_LOCUS17645">
    <property type="protein sequence ID" value="MBELARI_LOCUS17645"/>
    <property type="gene ID" value="MBELARI_LOCUS17645"/>
</dbReference>
<keyword evidence="5" id="KW-0378">Hydrolase</keyword>
<dbReference type="GO" id="GO:0070139">
    <property type="term" value="F:SUMO-specific endopeptidase activity"/>
    <property type="evidence" value="ECO:0007669"/>
    <property type="project" value="TreeGrafter"/>
</dbReference>
<dbReference type="Gene3D" id="1.10.418.20">
    <property type="match status" value="1"/>
</dbReference>
<evidence type="ECO:0000259" key="7">
    <source>
        <dbReference type="PROSITE" id="PS50600"/>
    </source>
</evidence>
<protein>
    <recommendedName>
        <fullName evidence="7">Ubiquitin-like protease family profile domain-containing protein</fullName>
    </recommendedName>
</protein>
<dbReference type="InterPro" id="IPR038765">
    <property type="entry name" value="Papain-like_cys_pep_sf"/>
</dbReference>
<sequence>MEQEVDICGSNDPMKNPAFDFQLVLRSNKIFVAGECIDVPQEKSPLMILGMKSECKGQGCLSFSVATDKTSPETTEVGIVLRNICNLLMYETKHSRLNVLVLHLNENIAVKLLSHMKLKETIDGQMGIRKLNPAVAIRKFLFPLIDFGDGVALLTKKNGLAVDEHLSASQLRFFLQKEVCQKREFDLTHRPNRVAYPTDTNPRNKNEFFETLSSERFFELLESAGFTLDTSMENICPKVIPDADINPTESIKEFLNGSKGHVEKFLQKDFLQRVPNGLQTEQHNRKHLHEQQPMAVLETNMPNISINLQEPAQRASRKRCQEMTLDDSFESITPRKMDLKNMSDGSVSNASLLTYPSKGLDRITIVYHDMRTLHFDEMLNDTIVDFWMSYIKLNILEPESRDSVHLFSTFFYKKLTEKIDRRHLAKTVRSSELRFQTIAHNFKQISKWTRKVQIFSKNFIVIPVVEDLHWYLAIVYNPIGMVNMTEGPFENNVDTRKKGSSRSQPESFVIIFDSLADEDPKREVLVDVLRDYFELEFQDKRPFPGAKFERTRLGSISPANLPQQSNFIDCGLYILKYAESFLSKPPDLKSIQDFDWMKEYPLFSLDMNFCRETIRAKIRQLVPKNDWERFLTWEAANKFSPNPSTGESSASIQAKHEKGVLDRARRPRRYTELGMDQLPKLSRKENYFGNSISVRSAFKR</sequence>